<dbReference type="EMBL" id="FLYE01000023">
    <property type="protein sequence ID" value="SCA56851.1"/>
    <property type="molecule type" value="Genomic_DNA"/>
</dbReference>
<protein>
    <submittedName>
        <fullName evidence="5">Kinase A inhibitor</fullName>
    </submittedName>
</protein>
<dbReference type="Proteomes" id="UP000231658">
    <property type="component" value="Unassembled WGS sequence"/>
</dbReference>
<dbReference type="SUPFAM" id="SSF160467">
    <property type="entry name" value="PH0987 N-terminal domain-like"/>
    <property type="match status" value="1"/>
</dbReference>
<evidence type="ECO:0000256" key="1">
    <source>
        <dbReference type="ARBA" id="ARBA00022741"/>
    </source>
</evidence>
<dbReference type="GO" id="GO:0005524">
    <property type="term" value="F:ATP binding"/>
    <property type="evidence" value="ECO:0007669"/>
    <property type="project" value="UniProtKB-KW"/>
</dbReference>
<evidence type="ECO:0000256" key="2">
    <source>
        <dbReference type="ARBA" id="ARBA00022801"/>
    </source>
</evidence>
<feature type="domain" description="Carboxyltransferase" evidence="4">
    <location>
        <begin position="3"/>
        <end position="207"/>
    </location>
</feature>
<dbReference type="PANTHER" id="PTHR34698:SF2">
    <property type="entry name" value="5-OXOPROLINASE SUBUNIT B"/>
    <property type="match status" value="1"/>
</dbReference>
<dbReference type="InterPro" id="IPR003833">
    <property type="entry name" value="CT_C_D"/>
</dbReference>
<dbReference type="Gene3D" id="3.30.1360.40">
    <property type="match status" value="1"/>
</dbReference>
<name>A0A1C3RHU6_9PROT</name>
<keyword evidence="2" id="KW-0378">Hydrolase</keyword>
<dbReference type="AlphaFoldDB" id="A0A1C3RHU6"/>
<dbReference type="OrthoDB" id="9778567at2"/>
<dbReference type="InterPro" id="IPR010016">
    <property type="entry name" value="PxpB"/>
</dbReference>
<keyword evidence="6" id="KW-1185">Reference proteome</keyword>
<organism evidence="5 6">
    <name type="scientific">Candidatus Terasakiella magnetica</name>
    <dbReference type="NCBI Taxonomy" id="1867952"/>
    <lineage>
        <taxon>Bacteria</taxon>
        <taxon>Pseudomonadati</taxon>
        <taxon>Pseudomonadota</taxon>
        <taxon>Alphaproteobacteria</taxon>
        <taxon>Rhodospirillales</taxon>
        <taxon>Terasakiellaceae</taxon>
        <taxon>Terasakiella</taxon>
    </lineage>
</organism>
<reference evidence="5 6" key="1">
    <citation type="submission" date="2016-07" db="EMBL/GenBank/DDBJ databases">
        <authorList>
            <person name="Lefevre C.T."/>
        </authorList>
    </citation>
    <scope>NUCLEOTIDE SEQUENCE [LARGE SCALE GENOMIC DNA]</scope>
    <source>
        <strain evidence="5">PR1</strain>
    </source>
</reference>
<proteinExistence type="predicted"/>
<dbReference type="PANTHER" id="PTHR34698">
    <property type="entry name" value="5-OXOPROLINASE SUBUNIT B"/>
    <property type="match status" value="1"/>
</dbReference>
<keyword evidence="3" id="KW-0067">ATP-binding</keyword>
<dbReference type="NCBIfam" id="TIGR00370">
    <property type="entry name" value="5-oxoprolinase subunit PxpB"/>
    <property type="match status" value="1"/>
</dbReference>
<sequence length="231" mass="25530">MQCRVLHLGDRGVTFEFGNEISKAVNHHVLAIHSLMKEALAQGQLNGIIETVPSFRSLTIHYDPLVLYPDEVEGLVAPFLDQDFSARESGKLWEFPCCYEGEFAPDLEEVAKSCGLSVSEVINIHSAQCYDVFMLGFLPGFGFLGQLDPRLVLPRRSEPRTAVPKGSVAIADQLTAVYPSQSPGGWHLIGRTHIEFFDLSKENPALLQAGDQVRFKPVSQSEFLRLTGEAS</sequence>
<dbReference type="SUPFAM" id="SSF50891">
    <property type="entry name" value="Cyclophilin-like"/>
    <property type="match status" value="1"/>
</dbReference>
<keyword evidence="1" id="KW-0547">Nucleotide-binding</keyword>
<dbReference type="Pfam" id="PF02682">
    <property type="entry name" value="CT_C_D"/>
    <property type="match status" value="1"/>
</dbReference>
<dbReference type="GO" id="GO:0016787">
    <property type="term" value="F:hydrolase activity"/>
    <property type="evidence" value="ECO:0007669"/>
    <property type="project" value="UniProtKB-KW"/>
</dbReference>
<dbReference type="RefSeq" id="WP_069188913.1">
    <property type="nucleotide sequence ID" value="NZ_FLYE01000023.1"/>
</dbReference>
<accession>A0A1C3RHU6</accession>
<evidence type="ECO:0000256" key="3">
    <source>
        <dbReference type="ARBA" id="ARBA00022840"/>
    </source>
</evidence>
<dbReference type="STRING" id="1867952.MTBPR1_30221"/>
<evidence type="ECO:0000313" key="5">
    <source>
        <dbReference type="EMBL" id="SCA56851.1"/>
    </source>
</evidence>
<dbReference type="Gene3D" id="2.40.100.10">
    <property type="entry name" value="Cyclophilin-like"/>
    <property type="match status" value="1"/>
</dbReference>
<gene>
    <name evidence="5" type="primary">kipI</name>
    <name evidence="5" type="ORF">MTBPR1_30221</name>
</gene>
<dbReference type="SMART" id="SM00796">
    <property type="entry name" value="AHS1"/>
    <property type="match status" value="1"/>
</dbReference>
<dbReference type="InterPro" id="IPR029000">
    <property type="entry name" value="Cyclophilin-like_dom_sf"/>
</dbReference>
<evidence type="ECO:0000313" key="6">
    <source>
        <dbReference type="Proteomes" id="UP000231658"/>
    </source>
</evidence>
<evidence type="ECO:0000259" key="4">
    <source>
        <dbReference type="SMART" id="SM00796"/>
    </source>
</evidence>